<feature type="transmembrane region" description="Helical" evidence="5">
    <location>
        <begin position="303"/>
        <end position="322"/>
    </location>
</feature>
<organism evidence="7 8">
    <name type="scientific">Candidatus Coproplasma avicola</name>
    <dbReference type="NCBI Taxonomy" id="2840744"/>
    <lineage>
        <taxon>Bacteria</taxon>
        <taxon>Bacillati</taxon>
        <taxon>Bacillota</taxon>
        <taxon>Clostridia</taxon>
        <taxon>Eubacteriales</taxon>
        <taxon>Candidatus Coproplasma</taxon>
    </lineage>
</organism>
<comment type="caution">
    <text evidence="7">The sequence shown here is derived from an EMBL/GenBank/DDBJ whole genome shotgun (WGS) entry which is preliminary data.</text>
</comment>
<name>A0A9D1E6G3_9FIRM</name>
<evidence type="ECO:0000256" key="5">
    <source>
        <dbReference type="SAM" id="Phobius"/>
    </source>
</evidence>
<evidence type="ECO:0000256" key="2">
    <source>
        <dbReference type="ARBA" id="ARBA00022692"/>
    </source>
</evidence>
<dbReference type="InterPro" id="IPR007016">
    <property type="entry name" value="O-antigen_ligase-rel_domated"/>
</dbReference>
<keyword evidence="4 5" id="KW-0472">Membrane</keyword>
<feature type="transmembrane region" description="Helical" evidence="5">
    <location>
        <begin position="46"/>
        <end position="72"/>
    </location>
</feature>
<reference evidence="7" key="1">
    <citation type="submission" date="2020-10" db="EMBL/GenBank/DDBJ databases">
        <authorList>
            <person name="Gilroy R."/>
        </authorList>
    </citation>
    <scope>NUCLEOTIDE SEQUENCE</scope>
    <source>
        <strain evidence="7">ChiW16-3235</strain>
    </source>
</reference>
<feature type="transmembrane region" description="Helical" evidence="5">
    <location>
        <begin position="93"/>
        <end position="119"/>
    </location>
</feature>
<feature type="transmembrane region" description="Helical" evidence="5">
    <location>
        <begin position="21"/>
        <end position="40"/>
    </location>
</feature>
<evidence type="ECO:0000256" key="1">
    <source>
        <dbReference type="ARBA" id="ARBA00004141"/>
    </source>
</evidence>
<dbReference type="PANTHER" id="PTHR37422:SF13">
    <property type="entry name" value="LIPOPOLYSACCHARIDE BIOSYNTHESIS PROTEIN PA4999-RELATED"/>
    <property type="match status" value="1"/>
</dbReference>
<evidence type="ECO:0000259" key="6">
    <source>
        <dbReference type="Pfam" id="PF04932"/>
    </source>
</evidence>
<keyword evidence="3 5" id="KW-1133">Transmembrane helix</keyword>
<protein>
    <submittedName>
        <fullName evidence="7">O-antigen ligase family protein</fullName>
    </submittedName>
</protein>
<dbReference type="Proteomes" id="UP000823913">
    <property type="component" value="Unassembled WGS sequence"/>
</dbReference>
<evidence type="ECO:0000256" key="4">
    <source>
        <dbReference type="ARBA" id="ARBA00023136"/>
    </source>
</evidence>
<dbReference type="PANTHER" id="PTHR37422">
    <property type="entry name" value="TEICHURONIC ACID BIOSYNTHESIS PROTEIN TUAE"/>
    <property type="match status" value="1"/>
</dbReference>
<proteinExistence type="predicted"/>
<feature type="transmembrane region" description="Helical" evidence="5">
    <location>
        <begin position="161"/>
        <end position="183"/>
    </location>
</feature>
<comment type="subcellular location">
    <subcellularLocation>
        <location evidence="1">Membrane</location>
        <topology evidence="1">Multi-pass membrane protein</topology>
    </subcellularLocation>
</comment>
<feature type="transmembrane region" description="Helical" evidence="5">
    <location>
        <begin position="281"/>
        <end position="297"/>
    </location>
</feature>
<dbReference type="Pfam" id="PF04932">
    <property type="entry name" value="Wzy_C"/>
    <property type="match status" value="1"/>
</dbReference>
<evidence type="ECO:0000313" key="8">
    <source>
        <dbReference type="Proteomes" id="UP000823913"/>
    </source>
</evidence>
<dbReference type="AlphaFoldDB" id="A0A9D1E6G3"/>
<keyword evidence="7" id="KW-0436">Ligase</keyword>
<dbReference type="InterPro" id="IPR051533">
    <property type="entry name" value="WaaL-like"/>
</dbReference>
<feature type="transmembrane region" description="Helical" evidence="5">
    <location>
        <begin position="424"/>
        <end position="447"/>
    </location>
</feature>
<feature type="transmembrane region" description="Helical" evidence="5">
    <location>
        <begin position="131"/>
        <end position="149"/>
    </location>
</feature>
<feature type="transmembrane region" description="Helical" evidence="5">
    <location>
        <begin position="232"/>
        <end position="251"/>
    </location>
</feature>
<feature type="transmembrane region" description="Helical" evidence="5">
    <location>
        <begin position="257"/>
        <end position="274"/>
    </location>
</feature>
<feature type="transmembrane region" description="Helical" evidence="5">
    <location>
        <begin position="189"/>
        <end position="211"/>
    </location>
</feature>
<keyword evidence="2 5" id="KW-0812">Transmembrane</keyword>
<gene>
    <name evidence="7" type="ORF">IAB94_03110</name>
</gene>
<sequence>MESKGQFNLQRVIDALRVFVGSNYFPFVTAVITLFCYYMALDLVLIWYIALVGAFIFIFMRDTTPLITVFLFMNIMISMGNSPTHAAGNDNDYFFQTPVLAQIGVAVGLFAAGGIYRAVVDIKNGNFKVSPTFFGLCVFAVCLVLNGVLSDGYSPMNAVYGFILAFLFLGLFVACFGSVTINGHTYERIAWAFFALSVCVVIELIVAYCTYDKLWTSTGGIDRNQLYFGWGIYNTIGMLFTVSMPSAAYLARRYRRGGHFFTAYLVVLLVCAFLSMSRQAMLCGSLVFLICAAWILIKCPERWLNAAIFVGSALIAVIVLAVKREWFGGVASMLFENFFYGSGRSTLYENAIQTFMANPVFGDGFYRDLAEDPGAVGVPLVPDMYHNTILELMAVGGLVATIPYVIHRVHTVISFIKNPNENRFYVALTLFALLILSLLDNHIFYILPTLFYTFLTAVLIKSETGNESVLVDFKR</sequence>
<accession>A0A9D1E6G3</accession>
<feature type="domain" description="O-antigen ligase-related" evidence="6">
    <location>
        <begin position="264"/>
        <end position="404"/>
    </location>
</feature>
<evidence type="ECO:0000313" key="7">
    <source>
        <dbReference type="EMBL" id="HIR67022.1"/>
    </source>
</evidence>
<reference evidence="7" key="2">
    <citation type="journal article" date="2021" name="PeerJ">
        <title>Extensive microbial diversity within the chicken gut microbiome revealed by metagenomics and culture.</title>
        <authorList>
            <person name="Gilroy R."/>
            <person name="Ravi A."/>
            <person name="Getino M."/>
            <person name="Pursley I."/>
            <person name="Horton D.L."/>
            <person name="Alikhan N.F."/>
            <person name="Baker D."/>
            <person name="Gharbi K."/>
            <person name="Hall N."/>
            <person name="Watson M."/>
            <person name="Adriaenssens E.M."/>
            <person name="Foster-Nyarko E."/>
            <person name="Jarju S."/>
            <person name="Secka A."/>
            <person name="Antonio M."/>
            <person name="Oren A."/>
            <person name="Chaudhuri R.R."/>
            <person name="La Ragione R."/>
            <person name="Hildebrand F."/>
            <person name="Pallen M.J."/>
        </authorList>
    </citation>
    <scope>NUCLEOTIDE SEQUENCE</scope>
    <source>
        <strain evidence="7">ChiW16-3235</strain>
    </source>
</reference>
<dbReference type="GO" id="GO:0016020">
    <property type="term" value="C:membrane"/>
    <property type="evidence" value="ECO:0007669"/>
    <property type="project" value="UniProtKB-SubCell"/>
</dbReference>
<dbReference type="EMBL" id="DVHK01000074">
    <property type="protein sequence ID" value="HIR67022.1"/>
    <property type="molecule type" value="Genomic_DNA"/>
</dbReference>
<evidence type="ECO:0000256" key="3">
    <source>
        <dbReference type="ARBA" id="ARBA00022989"/>
    </source>
</evidence>
<dbReference type="GO" id="GO:0016874">
    <property type="term" value="F:ligase activity"/>
    <property type="evidence" value="ECO:0007669"/>
    <property type="project" value="UniProtKB-KW"/>
</dbReference>